<sequence>MTTVKITQGQNVIYNGAGLQVIGSTGPNRSGLNPKELLEAALGLCVSISMQKKLARDEIDYDASEIEIEVAASKAKDVTDRFTDFKVTIKLPASLDEAYKRELIEAAEEVCTIGNTIRNGAQIETREV</sequence>
<protein>
    <submittedName>
        <fullName evidence="1">OsmC family protein</fullName>
        <ecNumber evidence="1">1.11.1.-</ecNumber>
    </submittedName>
</protein>
<dbReference type="EC" id="1.11.1.-" evidence="1"/>
<dbReference type="RefSeq" id="WP_378095201.1">
    <property type="nucleotide sequence ID" value="NZ_JBHSEP010000006.1"/>
</dbReference>
<dbReference type="InterPro" id="IPR015946">
    <property type="entry name" value="KH_dom-like_a/b"/>
</dbReference>
<comment type="caution">
    <text evidence="1">The sequence shown here is derived from an EMBL/GenBank/DDBJ whole genome shotgun (WGS) entry which is preliminary data.</text>
</comment>
<keyword evidence="1" id="KW-0560">Oxidoreductase</keyword>
<reference evidence="2" key="1">
    <citation type="journal article" date="2019" name="Int. J. Syst. Evol. Microbiol.">
        <title>The Global Catalogue of Microorganisms (GCM) 10K type strain sequencing project: providing services to taxonomists for standard genome sequencing and annotation.</title>
        <authorList>
            <consortium name="The Broad Institute Genomics Platform"/>
            <consortium name="The Broad Institute Genome Sequencing Center for Infectious Disease"/>
            <person name="Wu L."/>
            <person name="Ma J."/>
        </authorList>
    </citation>
    <scope>NUCLEOTIDE SEQUENCE [LARGE SCALE GENOMIC DNA]</scope>
    <source>
        <strain evidence="2">CCUG 49571</strain>
    </source>
</reference>
<dbReference type="SUPFAM" id="SSF82784">
    <property type="entry name" value="OsmC-like"/>
    <property type="match status" value="1"/>
</dbReference>
<dbReference type="Proteomes" id="UP001596028">
    <property type="component" value="Unassembled WGS sequence"/>
</dbReference>
<dbReference type="PANTHER" id="PTHR34352">
    <property type="entry name" value="PROTEIN YHFA"/>
    <property type="match status" value="1"/>
</dbReference>
<keyword evidence="1" id="KW-0575">Peroxidase</keyword>
<dbReference type="InterPro" id="IPR036102">
    <property type="entry name" value="OsmC/Ohrsf"/>
</dbReference>
<keyword evidence="2" id="KW-1185">Reference proteome</keyword>
<organism evidence="1 2">
    <name type="scientific">Cohnella hongkongensis</name>
    <dbReference type="NCBI Taxonomy" id="178337"/>
    <lineage>
        <taxon>Bacteria</taxon>
        <taxon>Bacillati</taxon>
        <taxon>Bacillota</taxon>
        <taxon>Bacilli</taxon>
        <taxon>Bacillales</taxon>
        <taxon>Paenibacillaceae</taxon>
        <taxon>Cohnella</taxon>
    </lineage>
</organism>
<dbReference type="Pfam" id="PF02566">
    <property type="entry name" value="OsmC"/>
    <property type="match status" value="1"/>
</dbReference>
<evidence type="ECO:0000313" key="1">
    <source>
        <dbReference type="EMBL" id="MFC4598689.1"/>
    </source>
</evidence>
<name>A0ABV9FET0_9BACL</name>
<accession>A0ABV9FET0</accession>
<evidence type="ECO:0000313" key="2">
    <source>
        <dbReference type="Proteomes" id="UP001596028"/>
    </source>
</evidence>
<dbReference type="GO" id="GO:0004601">
    <property type="term" value="F:peroxidase activity"/>
    <property type="evidence" value="ECO:0007669"/>
    <property type="project" value="UniProtKB-KW"/>
</dbReference>
<dbReference type="EMBL" id="JBHSEP010000006">
    <property type="protein sequence ID" value="MFC4598689.1"/>
    <property type="molecule type" value="Genomic_DNA"/>
</dbReference>
<dbReference type="InterPro" id="IPR003718">
    <property type="entry name" value="OsmC/Ohr_fam"/>
</dbReference>
<gene>
    <name evidence="1" type="ORF">ACFO3S_10620</name>
</gene>
<proteinExistence type="predicted"/>
<dbReference type="Gene3D" id="3.30.300.20">
    <property type="match status" value="1"/>
</dbReference>
<dbReference type="PANTHER" id="PTHR34352:SF1">
    <property type="entry name" value="PROTEIN YHFA"/>
    <property type="match status" value="1"/>
</dbReference>